<dbReference type="PANTHER" id="PTHR37042">
    <property type="entry name" value="OUTER MEMBRANE PROTEIN RV1973"/>
    <property type="match status" value="1"/>
</dbReference>
<feature type="transmembrane region" description="Helical" evidence="4">
    <location>
        <begin position="40"/>
        <end position="61"/>
    </location>
</feature>
<dbReference type="PANTHER" id="PTHR37042:SF4">
    <property type="entry name" value="OUTER MEMBRANE PROTEIN RV1973"/>
    <property type="match status" value="1"/>
</dbReference>
<evidence type="ECO:0000256" key="4">
    <source>
        <dbReference type="SAM" id="Phobius"/>
    </source>
</evidence>
<keyword evidence="2 4" id="KW-0472">Membrane</keyword>
<comment type="subcellular location">
    <subcellularLocation>
        <location evidence="1">Membrane</location>
    </subcellularLocation>
</comment>
<dbReference type="Proteomes" id="UP000715441">
    <property type="component" value="Unassembled WGS sequence"/>
</dbReference>
<comment type="caution">
    <text evidence="5">The sequence shown here is derived from an EMBL/GenBank/DDBJ whole genome shotgun (WGS) entry which is preliminary data.</text>
</comment>
<keyword evidence="4" id="KW-0812">Transmembrane</keyword>
<evidence type="ECO:0000256" key="1">
    <source>
        <dbReference type="ARBA" id="ARBA00004370"/>
    </source>
</evidence>
<keyword evidence="4" id="KW-1133">Transmembrane helix</keyword>
<sequence>MTETDEKTVDEKAADEPVEEKESRSASRRWWPAKPRLRTVVPVALVIILLGLIVTGGVVWWRGRQTLDEGPQAVARQEAQNFFSLDFHSADADMARVLDLAADPFKADYTGKQQDVRQGLTSKSLVLTAALPDNAAAIEYEHGDTADVLVAVDVTTKTPNGQQEVARNRVREQLKLIDGRWLVAQFNQVG</sequence>
<feature type="region of interest" description="Disordered" evidence="3">
    <location>
        <begin position="1"/>
        <end position="27"/>
    </location>
</feature>
<accession>A0ABX1JDD5</accession>
<dbReference type="RefSeq" id="WP_168520916.1">
    <property type="nucleotide sequence ID" value="NZ_JAAXLS010000041.1"/>
</dbReference>
<reference evidence="5 6" key="1">
    <citation type="submission" date="2020-04" db="EMBL/GenBank/DDBJ databases">
        <title>Novel species.</title>
        <authorList>
            <person name="Teo W.F.A."/>
            <person name="Lipun K."/>
            <person name="Srisuk N."/>
            <person name="Duangmal K."/>
        </authorList>
    </citation>
    <scope>NUCLEOTIDE SEQUENCE [LARGE SCALE GENOMIC DNA]</scope>
    <source>
        <strain evidence="5 6">K13G38</strain>
    </source>
</reference>
<organism evidence="5 6">
    <name type="scientific">Amycolatopsis acididurans</name>
    <dbReference type="NCBI Taxonomy" id="2724524"/>
    <lineage>
        <taxon>Bacteria</taxon>
        <taxon>Bacillati</taxon>
        <taxon>Actinomycetota</taxon>
        <taxon>Actinomycetes</taxon>
        <taxon>Pseudonocardiales</taxon>
        <taxon>Pseudonocardiaceae</taxon>
        <taxon>Amycolatopsis</taxon>
    </lineage>
</organism>
<proteinExistence type="predicted"/>
<protein>
    <recommendedName>
        <fullName evidence="7">Mce-associated membrane protein</fullName>
    </recommendedName>
</protein>
<evidence type="ECO:0000313" key="5">
    <source>
        <dbReference type="EMBL" id="NKQ57749.1"/>
    </source>
</evidence>
<keyword evidence="6" id="KW-1185">Reference proteome</keyword>
<evidence type="ECO:0008006" key="7">
    <source>
        <dbReference type="Google" id="ProtNLM"/>
    </source>
</evidence>
<gene>
    <name evidence="5" type="ORF">HFP15_33305</name>
</gene>
<dbReference type="EMBL" id="JAAXLS010000041">
    <property type="protein sequence ID" value="NKQ57749.1"/>
    <property type="molecule type" value="Genomic_DNA"/>
</dbReference>
<feature type="compositionally biased region" description="Basic and acidic residues" evidence="3">
    <location>
        <begin position="1"/>
        <end position="25"/>
    </location>
</feature>
<evidence type="ECO:0000256" key="3">
    <source>
        <dbReference type="SAM" id="MobiDB-lite"/>
    </source>
</evidence>
<name>A0ABX1JDD5_9PSEU</name>
<evidence type="ECO:0000313" key="6">
    <source>
        <dbReference type="Proteomes" id="UP000715441"/>
    </source>
</evidence>
<evidence type="ECO:0000256" key="2">
    <source>
        <dbReference type="ARBA" id="ARBA00023136"/>
    </source>
</evidence>